<keyword evidence="1" id="KW-0472">Membrane</keyword>
<sequence>MKYFKFLKRFYPLYVNILYKCPNSWVFQAFSAFFSYFHFLFLCIDLHVPSGLMNVTLSSPVVYHFQCIFYFLPWIFGTTTYLFDGIIYLCLNIVSFILLFHAQKKTLQREHLPHWELYFIHFYQSTFAHTICYPMFFRICLLVEHLGSYNDGMTWTSFAICCINLLMISVHIYFSSVFLSSIVFVSKSIFDTYDGKSNMLLFLFRFIFTGVSHLITMTDDLILVSLIAILLFVLAMFLFYYRIVLTIHVSFFTQYLEIAPLFVVPFIIFIHLFTKKTIFAFLVILVVHILIIISIYLCNHLILKESLRLFSALLKENDIHEGGSGIPHLVPGNIVSVLRLIAVNSGDPIIFDRVLILQHRFGVKASPMIEIVRFLGIFPSRRKAMIKELSKLRSASNYNRFTIYLFMKFLRSLEISSDERHTQSLDILQRAFLVHNHLYWQARANNHRFEAFKESCATSYYFIELRQELMNLIQRYPFDSYLYLRYSDFSLIGCGDFTRYKKSAQIAADLEKNRNFITDPLLHRMVKINARVLQFCSDDEILASMPTHSSPTASSLNEVPLASFLSISRRMIPFLPILHLLMVSVCFIVYFACSIPFETYTRNQYDKIYAIAPDLERLFDATTGSVFFPFALEYSTDGNFSTITDPQQCLLTFNELFYTIIDFFSLIPQVNYLATNIFLFAQNYSLFMMKNDFEICQGLSKIPETFEIITRQYLRNLTTVIQGTISQISNLYIDVSKEYNSKPFYLYNLGVAIIIIVLYFILFLFQVNGVFKKKQEAINFLSSKERITSLLLERSIESWEQLRHYLPHQIEIQNTYVPHINSILNNLSVSSSIFNSMSLKTVSDDSSTTAGLKNMKLDPTRVSVSFTGVATQLFASKSSMLKDYGIENIKISRSAPQSDDEQEMPEKEVSDLDDSPIELTISTTKKETAHTWIFVPLNIYLPWFILVLSCLLLLIPMSFRLSNEKELTSAIIYSGIQLNASVFLIEETLKLLKGLPYNPSVFLQIHEIILNKTTNVTELFTREQCFQLNSITCTSISTLVYRLAFNRPSDNDLLLLHLPAFIYFGNTVLNDIFFGDSDPYLEMPTSSVIAFFVDFFILLFFALMFSIVNSSALMNSFNSLYHFPSLFLENNSKKKSKVKKEKFPSSVITIASVVESDEIYSISENAATILNRPAPSFIGEKFSEVFPIVPADVELREHVMPDRIKKKLFRSRTVKRGELLITQMIEDFMQGIIKPAYLQESMAEKLMNYIPTFYAKSYCDNNHSAFDYESPILMILRYDSSKPQNELERFYTTVNACIMNYSSFKIIRADGSLFSFCSTKKVHPLVAFLFARDIISEGISVARAKPTQAPLALYMEPLESLKVSINSDSEPFLETDIKDYPMYEKLVYNLGNQQIAFNDDYVNFNASSEDSTEIETIEYPGFTRRIRKLSFTLYSELLKKYM</sequence>
<feature type="transmembrane region" description="Helical" evidence="1">
    <location>
        <begin position="157"/>
        <end position="185"/>
    </location>
</feature>
<evidence type="ECO:0000313" key="2">
    <source>
        <dbReference type="EMBL" id="OHT10095.1"/>
    </source>
</evidence>
<accession>A0A1J4KF72</accession>
<dbReference type="RefSeq" id="XP_068363231.1">
    <property type="nucleotide sequence ID" value="XM_068501554.1"/>
</dbReference>
<feature type="transmembrane region" description="Helical" evidence="1">
    <location>
        <begin position="1053"/>
        <end position="1074"/>
    </location>
</feature>
<feature type="transmembrane region" description="Helical" evidence="1">
    <location>
        <begin position="656"/>
        <end position="681"/>
    </location>
</feature>
<feature type="transmembrane region" description="Helical" evidence="1">
    <location>
        <begin position="574"/>
        <end position="597"/>
    </location>
</feature>
<comment type="caution">
    <text evidence="2">The sequence shown here is derived from an EMBL/GenBank/DDBJ whole genome shotgun (WGS) entry which is preliminary data.</text>
</comment>
<dbReference type="VEuPathDB" id="TrichDB:TRFO_20721"/>
<feature type="transmembrane region" description="Helical" evidence="1">
    <location>
        <begin position="197"/>
        <end position="215"/>
    </location>
</feature>
<reference evidence="2" key="1">
    <citation type="submission" date="2016-10" db="EMBL/GenBank/DDBJ databases">
        <authorList>
            <person name="Benchimol M."/>
            <person name="Almeida L.G."/>
            <person name="Vasconcelos A.T."/>
            <person name="Perreira-Neves A."/>
            <person name="Rosa I.A."/>
            <person name="Tasca T."/>
            <person name="Bogo M.R."/>
            <person name="de Souza W."/>
        </authorList>
    </citation>
    <scope>NUCLEOTIDE SEQUENCE [LARGE SCALE GENOMIC DNA]</scope>
    <source>
        <strain evidence="2">K</strain>
    </source>
</reference>
<keyword evidence="1" id="KW-1133">Transmembrane helix</keyword>
<feature type="transmembrane region" description="Helical" evidence="1">
    <location>
        <begin position="56"/>
        <end position="76"/>
    </location>
</feature>
<feature type="transmembrane region" description="Helical" evidence="1">
    <location>
        <begin position="279"/>
        <end position="298"/>
    </location>
</feature>
<feature type="transmembrane region" description="Helical" evidence="1">
    <location>
        <begin position="82"/>
        <end position="103"/>
    </location>
</feature>
<proteinExistence type="predicted"/>
<feature type="transmembrane region" description="Helical" evidence="1">
    <location>
        <begin position="25"/>
        <end position="44"/>
    </location>
</feature>
<feature type="transmembrane region" description="Helical" evidence="1">
    <location>
        <begin position="255"/>
        <end position="273"/>
    </location>
</feature>
<protein>
    <submittedName>
        <fullName evidence="2">Uncharacterized protein</fullName>
    </submittedName>
</protein>
<evidence type="ECO:0000256" key="1">
    <source>
        <dbReference type="SAM" id="Phobius"/>
    </source>
</evidence>
<keyword evidence="3" id="KW-1185">Reference proteome</keyword>
<evidence type="ECO:0000313" key="3">
    <source>
        <dbReference type="Proteomes" id="UP000179807"/>
    </source>
</evidence>
<feature type="transmembrane region" description="Helical" evidence="1">
    <location>
        <begin position="932"/>
        <end position="955"/>
    </location>
</feature>
<feature type="transmembrane region" description="Helical" evidence="1">
    <location>
        <begin position="1086"/>
        <end position="1108"/>
    </location>
</feature>
<keyword evidence="1" id="KW-0812">Transmembrane</keyword>
<gene>
    <name evidence="2" type="ORF">TRFO_20721</name>
</gene>
<feature type="transmembrane region" description="Helical" evidence="1">
    <location>
        <begin position="745"/>
        <end position="765"/>
    </location>
</feature>
<organism evidence="2 3">
    <name type="scientific">Tritrichomonas foetus</name>
    <dbReference type="NCBI Taxonomy" id="1144522"/>
    <lineage>
        <taxon>Eukaryota</taxon>
        <taxon>Metamonada</taxon>
        <taxon>Parabasalia</taxon>
        <taxon>Tritrichomonadida</taxon>
        <taxon>Tritrichomonadidae</taxon>
        <taxon>Tritrichomonas</taxon>
    </lineage>
</organism>
<dbReference type="Proteomes" id="UP000179807">
    <property type="component" value="Unassembled WGS sequence"/>
</dbReference>
<name>A0A1J4KF72_9EUKA</name>
<dbReference type="EMBL" id="MLAK01000621">
    <property type="protein sequence ID" value="OHT10095.1"/>
    <property type="molecule type" value="Genomic_DNA"/>
</dbReference>
<feature type="transmembrane region" description="Helical" evidence="1">
    <location>
        <begin position="115"/>
        <end position="137"/>
    </location>
</feature>
<dbReference type="GeneID" id="94836258"/>
<feature type="transmembrane region" description="Helical" evidence="1">
    <location>
        <begin position="221"/>
        <end position="243"/>
    </location>
</feature>